<dbReference type="EMBL" id="LOMK01000001">
    <property type="protein sequence ID" value="KYN25386.1"/>
    <property type="molecule type" value="Genomic_DNA"/>
</dbReference>
<evidence type="ECO:0000313" key="3">
    <source>
        <dbReference type="Proteomes" id="UP000075349"/>
    </source>
</evidence>
<evidence type="ECO:0000256" key="1">
    <source>
        <dbReference type="SAM" id="MobiDB-lite"/>
    </source>
</evidence>
<feature type="region of interest" description="Disordered" evidence="1">
    <location>
        <begin position="1"/>
        <end position="21"/>
    </location>
</feature>
<dbReference type="AlphaFoldDB" id="A0A151JI82"/>
<dbReference type="Proteomes" id="UP000075349">
    <property type="component" value="Unassembled WGS sequence"/>
</dbReference>
<proteinExistence type="predicted"/>
<gene>
    <name evidence="2" type="ORF">AUQ44_07270</name>
</gene>
<feature type="compositionally biased region" description="Basic and acidic residues" evidence="1">
    <location>
        <begin position="11"/>
        <end position="21"/>
    </location>
</feature>
<accession>A0A151JI82</accession>
<sequence>MVLGKSKSGKRWGEFSRKGGKEGTRLIGTRLRGKEKAEEKVLGPGSWEILVPSNLLFLATFFSPLFAFLAQETRAALALPRAALICSS</sequence>
<evidence type="ECO:0000313" key="2">
    <source>
        <dbReference type="EMBL" id="KYN25386.1"/>
    </source>
</evidence>
<name>A0A151JI82_9VIBR</name>
<comment type="caution">
    <text evidence="2">The sequence shown here is derived from an EMBL/GenBank/DDBJ whole genome shotgun (WGS) entry which is preliminary data.</text>
</comment>
<reference evidence="3" key="1">
    <citation type="submission" date="2015-12" db="EMBL/GenBank/DDBJ databases">
        <authorList>
            <person name="Tarr C.L."/>
            <person name="Gladney L.M."/>
        </authorList>
    </citation>
    <scope>NUCLEOTIDE SEQUENCE [LARGE SCALE GENOMIC DNA]</scope>
    <source>
        <strain evidence="3">2756-81</strain>
    </source>
</reference>
<protein>
    <submittedName>
        <fullName evidence="2">Uncharacterized protein</fullName>
    </submittedName>
</protein>
<organism evidence="2 3">
    <name type="scientific">Vibrio cidicii</name>
    <dbReference type="NCBI Taxonomy" id="1763883"/>
    <lineage>
        <taxon>Bacteria</taxon>
        <taxon>Pseudomonadati</taxon>
        <taxon>Pseudomonadota</taxon>
        <taxon>Gammaproteobacteria</taxon>
        <taxon>Vibrionales</taxon>
        <taxon>Vibrionaceae</taxon>
        <taxon>Vibrio</taxon>
    </lineage>
</organism>